<evidence type="ECO:0000256" key="5">
    <source>
        <dbReference type="ARBA" id="ARBA00023231"/>
    </source>
</evidence>
<evidence type="ECO:0000256" key="6">
    <source>
        <dbReference type="HAMAP-Rule" id="MF_00529"/>
    </source>
</evidence>
<gene>
    <name evidence="6 7" type="primary">nifW</name>
    <name evidence="7" type="ORF">KAK06_19625</name>
</gene>
<dbReference type="NCBIfam" id="NF002009">
    <property type="entry name" value="PRK00810.1"/>
    <property type="match status" value="1"/>
</dbReference>
<reference evidence="7" key="1">
    <citation type="submission" date="2021-04" db="EMBL/GenBank/DDBJ databases">
        <title>The genome sequence of Ideonella sp. 4Y11.</title>
        <authorList>
            <person name="Liu Y."/>
        </authorList>
    </citation>
    <scope>NUCLEOTIDE SEQUENCE</scope>
    <source>
        <strain evidence="7">4Y11</strain>
    </source>
</reference>
<evidence type="ECO:0000313" key="7">
    <source>
        <dbReference type="EMBL" id="MBQ0961176.1"/>
    </source>
</evidence>
<evidence type="ECO:0000256" key="4">
    <source>
        <dbReference type="ARBA" id="ARBA00016274"/>
    </source>
</evidence>
<dbReference type="GO" id="GO:0009399">
    <property type="term" value="P:nitrogen fixation"/>
    <property type="evidence" value="ECO:0007669"/>
    <property type="project" value="UniProtKB-UniRule"/>
</dbReference>
<comment type="subunit">
    <text evidence="3 6">Homotrimer; associates with NifD.</text>
</comment>
<keyword evidence="8" id="KW-1185">Reference proteome</keyword>
<sequence length="114" mass="13138">MDDLTTRLKALSSANEFLEFFGIAYDEHVVNVNRLHILKRFYQYLRQADGLAGLDEVAMFTRYRELLARAYQDFTTSDAATEKVFKVFQDAGGTQHVQVSRLRDSLAERRTARA</sequence>
<accession>A0A940YNL5</accession>
<evidence type="ECO:0000256" key="2">
    <source>
        <dbReference type="ARBA" id="ARBA00008351"/>
    </source>
</evidence>
<dbReference type="EMBL" id="JAGQDE010000023">
    <property type="protein sequence ID" value="MBQ0961176.1"/>
    <property type="molecule type" value="Genomic_DNA"/>
</dbReference>
<dbReference type="HAMAP" id="MF_00529">
    <property type="entry name" value="NifW"/>
    <property type="match status" value="1"/>
</dbReference>
<dbReference type="InterPro" id="IPR004893">
    <property type="entry name" value="NifW"/>
</dbReference>
<dbReference type="AlphaFoldDB" id="A0A940YNL5"/>
<comment type="function">
    <text evidence="1 6">May protect the nitrogenase Fe-Mo protein from oxidative damage.</text>
</comment>
<keyword evidence="5 6" id="KW-0535">Nitrogen fixation</keyword>
<organism evidence="7 8">
    <name type="scientific">Ideonella aquatica</name>
    <dbReference type="NCBI Taxonomy" id="2824119"/>
    <lineage>
        <taxon>Bacteria</taxon>
        <taxon>Pseudomonadati</taxon>
        <taxon>Pseudomonadota</taxon>
        <taxon>Betaproteobacteria</taxon>
        <taxon>Burkholderiales</taxon>
        <taxon>Sphaerotilaceae</taxon>
        <taxon>Ideonella</taxon>
    </lineage>
</organism>
<dbReference type="Proteomes" id="UP000678374">
    <property type="component" value="Unassembled WGS sequence"/>
</dbReference>
<proteinExistence type="inferred from homology"/>
<protein>
    <recommendedName>
        <fullName evidence="4 6">Nitrogenase-stabilizing/protective protein NifW</fullName>
    </recommendedName>
</protein>
<comment type="caution">
    <text evidence="7">The sequence shown here is derived from an EMBL/GenBank/DDBJ whole genome shotgun (WGS) entry which is preliminary data.</text>
</comment>
<evidence type="ECO:0000313" key="8">
    <source>
        <dbReference type="Proteomes" id="UP000678374"/>
    </source>
</evidence>
<comment type="similarity">
    <text evidence="2 6">Belongs to the NifW family.</text>
</comment>
<dbReference type="RefSeq" id="WP_210803850.1">
    <property type="nucleotide sequence ID" value="NZ_JAGQDE010000023.1"/>
</dbReference>
<dbReference type="Pfam" id="PF03206">
    <property type="entry name" value="NifW"/>
    <property type="match status" value="1"/>
</dbReference>
<evidence type="ECO:0000256" key="3">
    <source>
        <dbReference type="ARBA" id="ARBA00011284"/>
    </source>
</evidence>
<name>A0A940YNL5_9BURK</name>
<evidence type="ECO:0000256" key="1">
    <source>
        <dbReference type="ARBA" id="ARBA00002247"/>
    </source>
</evidence>